<proteinExistence type="predicted"/>
<dbReference type="SMART" id="SM00448">
    <property type="entry name" value="REC"/>
    <property type="match status" value="1"/>
</dbReference>
<dbReference type="PANTHER" id="PTHR35807">
    <property type="entry name" value="TRANSCRIPTIONAL REGULATOR REDD-RELATED"/>
    <property type="match status" value="1"/>
</dbReference>
<dbReference type="EMBL" id="CACRTR010000002">
    <property type="protein sequence ID" value="VYT64755.1"/>
    <property type="molecule type" value="Genomic_DNA"/>
</dbReference>
<comment type="function">
    <text evidence="2">May play the central regulatory role in sporulation. It may be an element of the effector pathway responsible for the activation of sporulation genes in response to nutritional stress. Spo0A may act in concert with spo0H (a sigma factor) to control the expression of some genes that are critical to the sporulation process.</text>
</comment>
<dbReference type="PROSITE" id="PS50110">
    <property type="entry name" value="RESPONSE_REGULATORY"/>
    <property type="match status" value="1"/>
</dbReference>
<dbReference type="InterPro" id="IPR036388">
    <property type="entry name" value="WH-like_DNA-bd_sf"/>
</dbReference>
<dbReference type="SUPFAM" id="SSF52172">
    <property type="entry name" value="CheY-like"/>
    <property type="match status" value="1"/>
</dbReference>
<gene>
    <name evidence="3" type="primary">ypdB_3</name>
    <name evidence="3" type="ORF">ELLFYP34_01575</name>
</gene>
<dbReference type="Gene3D" id="1.10.10.10">
    <property type="entry name" value="Winged helix-like DNA-binding domain superfamily/Winged helix DNA-binding domain"/>
    <property type="match status" value="1"/>
</dbReference>
<protein>
    <recommendedName>
        <fullName evidence="1">Stage 0 sporulation protein A homolog</fullName>
    </recommendedName>
</protein>
<dbReference type="InterPro" id="IPR001789">
    <property type="entry name" value="Sig_transdc_resp-reg_receiver"/>
</dbReference>
<organism evidence="3">
    <name type="scientific">Eubacterium limosum</name>
    <dbReference type="NCBI Taxonomy" id="1736"/>
    <lineage>
        <taxon>Bacteria</taxon>
        <taxon>Bacillati</taxon>
        <taxon>Bacillota</taxon>
        <taxon>Clostridia</taxon>
        <taxon>Eubacteriales</taxon>
        <taxon>Eubacteriaceae</taxon>
        <taxon>Eubacterium</taxon>
    </lineage>
</organism>
<dbReference type="InterPro" id="IPR011006">
    <property type="entry name" value="CheY-like_superfamily"/>
</dbReference>
<dbReference type="GO" id="GO:0006355">
    <property type="term" value="P:regulation of DNA-templated transcription"/>
    <property type="evidence" value="ECO:0007669"/>
    <property type="project" value="TreeGrafter"/>
</dbReference>
<dbReference type="InterPro" id="IPR051677">
    <property type="entry name" value="AfsR-DnrI-RedD_regulator"/>
</dbReference>
<dbReference type="GO" id="GO:0000160">
    <property type="term" value="P:phosphorelay signal transduction system"/>
    <property type="evidence" value="ECO:0007669"/>
    <property type="project" value="InterPro"/>
</dbReference>
<dbReference type="GO" id="GO:0003677">
    <property type="term" value="F:DNA binding"/>
    <property type="evidence" value="ECO:0007669"/>
    <property type="project" value="TreeGrafter"/>
</dbReference>
<evidence type="ECO:0000256" key="2">
    <source>
        <dbReference type="ARBA" id="ARBA00024867"/>
    </source>
</evidence>
<sequence length="265" mass="29563">MNIIAVDDEALALGYMLKILKEAAPGSRFKGFEDPFAALDYLRENPVDIAFLDIEMYGLNGIELAKRFKEAAPSVKIIFSTGFPDYALDAFSVHASGYLLKPPTVEAVKSEIDNLGLPPAVSQKRVRVQTFGNFEVFVDNAPLRFGRAKAKELFAYLVDRKGSGSTTAELISVLWEDRDLSHSLQSQFQTVAADMIKTFKAVNAGDILIKKRNYLSVDTEKLDCDYYNFLKGDIRAINSYAGEYMRNYSWAEFTTGFLSQKAGIL</sequence>
<accession>A0A6N2YD69</accession>
<dbReference type="Gene3D" id="3.40.50.2300">
    <property type="match status" value="1"/>
</dbReference>
<dbReference type="PANTHER" id="PTHR35807:SF1">
    <property type="entry name" value="TRANSCRIPTIONAL REGULATOR REDD"/>
    <property type="match status" value="1"/>
</dbReference>
<name>A0A6N2YD69_EUBLI</name>
<reference evidence="3" key="1">
    <citation type="submission" date="2019-11" db="EMBL/GenBank/DDBJ databases">
        <authorList>
            <person name="Feng L."/>
        </authorList>
    </citation>
    <scope>NUCLEOTIDE SEQUENCE</scope>
    <source>
        <strain evidence="3">ElimosumLFYP34</strain>
    </source>
</reference>
<dbReference type="AlphaFoldDB" id="A0A6N2YD69"/>
<dbReference type="Pfam" id="PF00072">
    <property type="entry name" value="Response_reg"/>
    <property type="match status" value="1"/>
</dbReference>
<evidence type="ECO:0000313" key="3">
    <source>
        <dbReference type="EMBL" id="VYT64755.1"/>
    </source>
</evidence>
<evidence type="ECO:0000256" key="1">
    <source>
        <dbReference type="ARBA" id="ARBA00018672"/>
    </source>
</evidence>